<accession>A0A6I2UHY7</accession>
<dbReference type="CDD" id="cd03225">
    <property type="entry name" value="ABC_cobalt_CbiO_domain1"/>
    <property type="match status" value="1"/>
</dbReference>
<dbReference type="InterPro" id="IPR050095">
    <property type="entry name" value="ECF_ABC_transporter_ATP-bd"/>
</dbReference>
<reference evidence="9 10" key="1">
    <citation type="submission" date="2019-08" db="EMBL/GenBank/DDBJ databases">
        <title>In-depth cultivation of the pig gut microbiome towards novel bacterial diversity and tailored functional studies.</title>
        <authorList>
            <person name="Wylensek D."/>
            <person name="Hitch T.C.A."/>
            <person name="Clavel T."/>
        </authorList>
    </citation>
    <scope>NUCLEOTIDE SEQUENCE [LARGE SCALE GENOMIC DNA]</scope>
    <source>
        <strain evidence="9 10">WCA-693-APC-5D-A</strain>
    </source>
</reference>
<evidence type="ECO:0000259" key="8">
    <source>
        <dbReference type="PROSITE" id="PS50893"/>
    </source>
</evidence>
<dbReference type="GeneID" id="96779098"/>
<dbReference type="InterPro" id="IPR003593">
    <property type="entry name" value="AAA+_ATPase"/>
</dbReference>
<organism evidence="9 10">
    <name type="scientific">Anaerovibrio slackiae</name>
    <dbReference type="NCBI Taxonomy" id="2652309"/>
    <lineage>
        <taxon>Bacteria</taxon>
        <taxon>Bacillati</taxon>
        <taxon>Bacillota</taxon>
        <taxon>Negativicutes</taxon>
        <taxon>Selenomonadales</taxon>
        <taxon>Selenomonadaceae</taxon>
        <taxon>Anaerovibrio</taxon>
    </lineage>
</organism>
<evidence type="ECO:0000256" key="2">
    <source>
        <dbReference type="ARBA" id="ARBA00022448"/>
    </source>
</evidence>
<dbReference type="InterPro" id="IPR003439">
    <property type="entry name" value="ABC_transporter-like_ATP-bd"/>
</dbReference>
<dbReference type="SUPFAM" id="SSF52540">
    <property type="entry name" value="P-loop containing nucleoside triphosphate hydrolases"/>
    <property type="match status" value="1"/>
</dbReference>
<keyword evidence="4" id="KW-0547">Nucleotide-binding</keyword>
<name>A0A6I2UHY7_9FIRM</name>
<evidence type="ECO:0000256" key="7">
    <source>
        <dbReference type="ARBA" id="ARBA00023136"/>
    </source>
</evidence>
<keyword evidence="2" id="KW-0813">Transport</keyword>
<protein>
    <submittedName>
        <fullName evidence="9">ABC transporter ATP-binding protein</fullName>
    </submittedName>
</protein>
<evidence type="ECO:0000256" key="5">
    <source>
        <dbReference type="ARBA" id="ARBA00022840"/>
    </source>
</evidence>
<keyword evidence="6" id="KW-1278">Translocase</keyword>
<keyword evidence="3" id="KW-1003">Cell membrane</keyword>
<dbReference type="AlphaFoldDB" id="A0A6I2UHY7"/>
<evidence type="ECO:0000256" key="4">
    <source>
        <dbReference type="ARBA" id="ARBA00022741"/>
    </source>
</evidence>
<evidence type="ECO:0000256" key="6">
    <source>
        <dbReference type="ARBA" id="ARBA00022967"/>
    </source>
</evidence>
<evidence type="ECO:0000313" key="9">
    <source>
        <dbReference type="EMBL" id="MSU09164.1"/>
    </source>
</evidence>
<dbReference type="GO" id="GO:0042626">
    <property type="term" value="F:ATPase-coupled transmembrane transporter activity"/>
    <property type="evidence" value="ECO:0007669"/>
    <property type="project" value="TreeGrafter"/>
</dbReference>
<proteinExistence type="inferred from homology"/>
<dbReference type="GO" id="GO:0043190">
    <property type="term" value="C:ATP-binding cassette (ABC) transporter complex"/>
    <property type="evidence" value="ECO:0007669"/>
    <property type="project" value="TreeGrafter"/>
</dbReference>
<dbReference type="Gene3D" id="3.40.50.300">
    <property type="entry name" value="P-loop containing nucleotide triphosphate hydrolases"/>
    <property type="match status" value="1"/>
</dbReference>
<dbReference type="RefSeq" id="WP_154407327.1">
    <property type="nucleotide sequence ID" value="NZ_VUNR01000017.1"/>
</dbReference>
<dbReference type="PROSITE" id="PS50893">
    <property type="entry name" value="ABC_TRANSPORTER_2"/>
    <property type="match status" value="1"/>
</dbReference>
<keyword evidence="7" id="KW-0472">Membrane</keyword>
<evidence type="ECO:0000256" key="3">
    <source>
        <dbReference type="ARBA" id="ARBA00022475"/>
    </source>
</evidence>
<dbReference type="InterPro" id="IPR015856">
    <property type="entry name" value="ABC_transpr_CbiO/EcfA_su"/>
</dbReference>
<evidence type="ECO:0000313" key="10">
    <source>
        <dbReference type="Proteomes" id="UP000433181"/>
    </source>
</evidence>
<comment type="similarity">
    <text evidence="1">Belongs to the ABC transporter superfamily.</text>
</comment>
<keyword evidence="5 9" id="KW-0067">ATP-binding</keyword>
<keyword evidence="10" id="KW-1185">Reference proteome</keyword>
<dbReference type="SMART" id="SM00382">
    <property type="entry name" value="AAA"/>
    <property type="match status" value="1"/>
</dbReference>
<dbReference type="GO" id="GO:0005524">
    <property type="term" value="F:ATP binding"/>
    <property type="evidence" value="ECO:0007669"/>
    <property type="project" value="UniProtKB-KW"/>
</dbReference>
<comment type="caution">
    <text evidence="9">The sequence shown here is derived from an EMBL/GenBank/DDBJ whole genome shotgun (WGS) entry which is preliminary data.</text>
</comment>
<dbReference type="PANTHER" id="PTHR43553">
    <property type="entry name" value="HEAVY METAL TRANSPORTER"/>
    <property type="match status" value="1"/>
</dbReference>
<sequence length="232" mass="25678">MKNTPNNITDSTAGCTPVIELQDITFSYLPEQPLLQDFNLKVNAGDALQLTGANGCGKTTLIRLLNGIAFPDRGTYLFMGEPVTRQRLADSAYAKWFHQKIGYVWQNPDAQLFCSSVEEEIAFGPAQMGLSPAEIRQRTDDTLALLHIEHLRHRAPYTLSGGEKKKTAIGTILAINPQIWVLDEPMNDLDATAQLWLADLLYSLQKAGKTIIFTSHEQQLAATLHATKKDLA</sequence>
<feature type="domain" description="ABC transporter" evidence="8">
    <location>
        <begin position="19"/>
        <end position="232"/>
    </location>
</feature>
<dbReference type="Pfam" id="PF00005">
    <property type="entry name" value="ABC_tran"/>
    <property type="match status" value="1"/>
</dbReference>
<dbReference type="EMBL" id="VUNR01000017">
    <property type="protein sequence ID" value="MSU09164.1"/>
    <property type="molecule type" value="Genomic_DNA"/>
</dbReference>
<evidence type="ECO:0000256" key="1">
    <source>
        <dbReference type="ARBA" id="ARBA00005417"/>
    </source>
</evidence>
<dbReference type="GO" id="GO:0016887">
    <property type="term" value="F:ATP hydrolysis activity"/>
    <property type="evidence" value="ECO:0007669"/>
    <property type="project" value="InterPro"/>
</dbReference>
<gene>
    <name evidence="9" type="ORF">FYJ84_09220</name>
</gene>
<dbReference type="Proteomes" id="UP000433181">
    <property type="component" value="Unassembled WGS sequence"/>
</dbReference>
<dbReference type="InterPro" id="IPR027417">
    <property type="entry name" value="P-loop_NTPase"/>
</dbReference>